<evidence type="ECO:0000313" key="3">
    <source>
        <dbReference type="EMBL" id="KAJ3516465.1"/>
    </source>
</evidence>
<feature type="compositionally biased region" description="Polar residues" evidence="2">
    <location>
        <begin position="888"/>
        <end position="897"/>
    </location>
</feature>
<protein>
    <submittedName>
        <fullName evidence="3">Uncharacterized protein</fullName>
    </submittedName>
</protein>
<feature type="region of interest" description="Disordered" evidence="2">
    <location>
        <begin position="197"/>
        <end position="292"/>
    </location>
</feature>
<reference evidence="3" key="1">
    <citation type="submission" date="2022-07" db="EMBL/GenBank/DDBJ databases">
        <title>Genome Sequence of Agrocybe chaxingu.</title>
        <authorList>
            <person name="Buettner E."/>
        </authorList>
    </citation>
    <scope>NUCLEOTIDE SEQUENCE</scope>
    <source>
        <strain evidence="3">MP-N11</strain>
    </source>
</reference>
<feature type="region of interest" description="Disordered" evidence="2">
    <location>
        <begin position="885"/>
        <end position="904"/>
    </location>
</feature>
<feature type="region of interest" description="Disordered" evidence="2">
    <location>
        <begin position="1"/>
        <end position="92"/>
    </location>
</feature>
<evidence type="ECO:0000313" key="4">
    <source>
        <dbReference type="Proteomes" id="UP001148786"/>
    </source>
</evidence>
<dbReference type="Gene3D" id="1.10.287.1490">
    <property type="match status" value="1"/>
</dbReference>
<proteinExistence type="predicted"/>
<name>A0A9W8N0R7_9AGAR</name>
<feature type="coiled-coil region" evidence="1">
    <location>
        <begin position="294"/>
        <end position="427"/>
    </location>
</feature>
<dbReference type="AlphaFoldDB" id="A0A9W8N0R7"/>
<feature type="coiled-coil region" evidence="1">
    <location>
        <begin position="905"/>
        <end position="985"/>
    </location>
</feature>
<dbReference type="EMBL" id="JANKHO010000054">
    <property type="protein sequence ID" value="KAJ3516465.1"/>
    <property type="molecule type" value="Genomic_DNA"/>
</dbReference>
<feature type="compositionally biased region" description="Basic and acidic residues" evidence="2">
    <location>
        <begin position="760"/>
        <end position="776"/>
    </location>
</feature>
<feature type="compositionally biased region" description="Polar residues" evidence="2">
    <location>
        <begin position="65"/>
        <end position="82"/>
    </location>
</feature>
<feature type="coiled-coil region" evidence="1">
    <location>
        <begin position="464"/>
        <end position="600"/>
    </location>
</feature>
<gene>
    <name evidence="3" type="ORF">NLJ89_g1112</name>
</gene>
<keyword evidence="1" id="KW-0175">Coiled coil</keyword>
<evidence type="ECO:0000256" key="2">
    <source>
        <dbReference type="SAM" id="MobiDB-lite"/>
    </source>
</evidence>
<sequence>MAAIESSNDSVSAEGTRVISGIDDAHDAGHEEQEAVGADNEDLQIEDLGTPSPLQGDAPVEPAPTITTSPSKKGTMSATTAHKANGGPPTPTVKKIINSGTFGTGSVKPTVPKATSATSAAPAKTAAPPLKKANYLCSSPSLQTNFGVIHVLQANCCPSGRSCQPQSVRRAHEGISSSYWRKTFLIRVCKCKASSDPASTRKSVVSPSGSVASAKATSATSAARPRASVSEAAKKAPLASRPSLAGTAKPSAGPIRATTVSRSAAAPAPKSRTTASISSIKEVKEDSAKDDGKVAKLQNQLEEATKTLESKTVAVVDLEAQVKTLQDSLSSALVEAESKGASATTELETAKAAAEAQLSEVQATLSTTQEQLAIVTTALGTLEQELASAKAAAAQQTDLVHSLQTQIHGLEADLQSSKEKLEVLERSSAADAASAAQASSADRDALLTAKADLATASGEVSSLKAAHEAAVKESEARIAELQEKTAATETLEAQIVALKSEKEESVNKLSELEVEILELKETQEGLEDAQGGLKKRVAALENDLAKAASDASAAAEAASKREAEHAHELVELVAQHQKELEAASLQQEELTNSLEGLRTQHTEALAAHERTKQDGLKREEERTSQLQELETEHLAKQAAISAKLEKVSQELQDQESIYNSKVDSVKAEHAQLLQEAFERAKKEAAEAHTQELQALRSGSNNTMEQIQAASQIAIAELKAEHALQLESELGGLNKQISKLNIELKATQDDLTKSKAALESSRADVESLTKQRDDARAQAEAVPTLSPEHAEEIARLAKELSNTKDDFAATKDMLELTKSSMHELSEKHSKELEEAAKARADEILKVRSAHDAEINKLATQKSELLVSLSDLQGELATAKAALAAQATASPKSNGSSHPPTSPGVTKEELTKLHEAHNLKIHDLQAEHEKAMRLAREDLDKALDKIGELNQDLSRKAMEIQYLEQDQEENQEQITRLKEDIDALTAKSGNST</sequence>
<keyword evidence="4" id="KW-1185">Reference proteome</keyword>
<evidence type="ECO:0000256" key="1">
    <source>
        <dbReference type="SAM" id="Coils"/>
    </source>
</evidence>
<dbReference type="Proteomes" id="UP001148786">
    <property type="component" value="Unassembled WGS sequence"/>
</dbReference>
<dbReference type="OrthoDB" id="2289094at2759"/>
<feature type="compositionally biased region" description="Polar residues" evidence="2">
    <location>
        <begin position="1"/>
        <end position="13"/>
    </location>
</feature>
<feature type="compositionally biased region" description="Basic and acidic residues" evidence="2">
    <location>
        <begin position="23"/>
        <end position="33"/>
    </location>
</feature>
<feature type="compositionally biased region" description="Low complexity" evidence="2">
    <location>
        <begin position="261"/>
        <end position="276"/>
    </location>
</feature>
<feature type="compositionally biased region" description="Basic and acidic residues" evidence="2">
    <location>
        <begin position="281"/>
        <end position="292"/>
    </location>
</feature>
<comment type="caution">
    <text evidence="3">The sequence shown here is derived from an EMBL/GenBank/DDBJ whole genome shotgun (WGS) entry which is preliminary data.</text>
</comment>
<organism evidence="3 4">
    <name type="scientific">Agrocybe chaxingu</name>
    <dbReference type="NCBI Taxonomy" id="84603"/>
    <lineage>
        <taxon>Eukaryota</taxon>
        <taxon>Fungi</taxon>
        <taxon>Dikarya</taxon>
        <taxon>Basidiomycota</taxon>
        <taxon>Agaricomycotina</taxon>
        <taxon>Agaricomycetes</taxon>
        <taxon>Agaricomycetidae</taxon>
        <taxon>Agaricales</taxon>
        <taxon>Agaricineae</taxon>
        <taxon>Strophariaceae</taxon>
        <taxon>Agrocybe</taxon>
    </lineage>
</organism>
<feature type="region of interest" description="Disordered" evidence="2">
    <location>
        <begin position="754"/>
        <end position="788"/>
    </location>
</feature>
<accession>A0A9W8N0R7</accession>
<feature type="compositionally biased region" description="Low complexity" evidence="2">
    <location>
        <begin position="203"/>
        <end position="230"/>
    </location>
</feature>